<dbReference type="AlphaFoldDB" id="A0A0H4TAD3"/>
<dbReference type="Pfam" id="PF13181">
    <property type="entry name" value="TPR_8"/>
    <property type="match status" value="3"/>
</dbReference>
<protein>
    <recommendedName>
        <fullName evidence="5">Tetratricopeptide repeat protein</fullName>
    </recommendedName>
</protein>
<dbReference type="Gene3D" id="1.25.40.10">
    <property type="entry name" value="Tetratricopeptide repeat domain"/>
    <property type="match status" value="6"/>
</dbReference>
<reference evidence="4" key="1">
    <citation type="journal article" date="2015" name="ISME J.">
        <title>Aquifer environment selects for microbial species cohorts in sediment and groundwater.</title>
        <authorList>
            <person name="Hug L.A."/>
            <person name="Thomas B.C."/>
            <person name="Brown C.T."/>
            <person name="Frischkorn K.R."/>
            <person name="Williams K.H."/>
            <person name="Tringe S.G."/>
            <person name="Banfield J.F."/>
        </authorList>
    </citation>
    <scope>NUCLEOTIDE SEQUENCE</scope>
</reference>
<dbReference type="PANTHER" id="PTHR45586">
    <property type="entry name" value="TPR REPEAT-CONTAINING PROTEIN PA4667"/>
    <property type="match status" value="1"/>
</dbReference>
<feature type="repeat" description="TPR" evidence="3">
    <location>
        <begin position="633"/>
        <end position="666"/>
    </location>
</feature>
<dbReference type="InterPro" id="IPR011990">
    <property type="entry name" value="TPR-like_helical_dom_sf"/>
</dbReference>
<name>A0A0H4TAD3_9BACT</name>
<evidence type="ECO:0000256" key="3">
    <source>
        <dbReference type="PROSITE-ProRule" id="PRU00339"/>
    </source>
</evidence>
<dbReference type="SUPFAM" id="SSF48452">
    <property type="entry name" value="TPR-like"/>
    <property type="match status" value="4"/>
</dbReference>
<feature type="repeat" description="TPR" evidence="3">
    <location>
        <begin position="205"/>
        <end position="238"/>
    </location>
</feature>
<evidence type="ECO:0000313" key="4">
    <source>
        <dbReference type="EMBL" id="AKQ03462.1"/>
    </source>
</evidence>
<feature type="repeat" description="TPR" evidence="3">
    <location>
        <begin position="347"/>
        <end position="380"/>
    </location>
</feature>
<dbReference type="InterPro" id="IPR019734">
    <property type="entry name" value="TPR_rpt"/>
</dbReference>
<dbReference type="Pfam" id="PF14559">
    <property type="entry name" value="TPR_19"/>
    <property type="match status" value="1"/>
</dbReference>
<proteinExistence type="predicted"/>
<evidence type="ECO:0000256" key="2">
    <source>
        <dbReference type="ARBA" id="ARBA00022803"/>
    </source>
</evidence>
<dbReference type="EMBL" id="KT007013">
    <property type="protein sequence ID" value="AKQ03462.1"/>
    <property type="molecule type" value="Genomic_DNA"/>
</dbReference>
<dbReference type="PROSITE" id="PS50005">
    <property type="entry name" value="TPR"/>
    <property type="match status" value="6"/>
</dbReference>
<evidence type="ECO:0000256" key="1">
    <source>
        <dbReference type="ARBA" id="ARBA00022737"/>
    </source>
</evidence>
<keyword evidence="1" id="KW-0677">Repeat</keyword>
<feature type="repeat" description="TPR" evidence="3">
    <location>
        <begin position="515"/>
        <end position="548"/>
    </location>
</feature>
<dbReference type="InterPro" id="IPR051012">
    <property type="entry name" value="CellSynth/LPSAsmb/PSIAsmb"/>
</dbReference>
<feature type="repeat" description="TPR" evidence="3">
    <location>
        <begin position="117"/>
        <end position="150"/>
    </location>
</feature>
<dbReference type="SMART" id="SM00028">
    <property type="entry name" value="TPR"/>
    <property type="match status" value="11"/>
</dbReference>
<sequence length="752" mass="85555">MSIDKSKILEAAQQYTIRGQIQKAIEEWKKLITDTPNDANIYNTIGDICLKYQTTERGTEDAISYYVKAAEIFESSGFALKAIAVYKKVLKIAPSRKDIYIRLGDLNCERGLIGNAREDYLLAAKLYSQEGLIREALDVYRKIADLDPSNLTVRLKIADIFLKEGLNSEAIEEYNKVASVQIEAGRRDEAENLYKLILRINPEDADSIIKIGKLRLEDGHFEEAIAYARKALDHSPESDEAFSLLIDSYNKTKMYDEAEELVNGRINNYPDQIVYREMLASILLNKGDLQRAADEYLILSREYLNRNNPDKAFVYAERTIDISPELIPAHEMLFEMSLTIGKNDNVVEKGLFLARYYYGNGDTAKAGNYYQKILEVNPYSIEAKEGLAKINYINASEIQSSEIVAEPADISGLLASADAYMKYGLIEKAVAELQSAISMAPYNKIAHSRLKDAYKAADNQDKAIEECLTLMKIYESEGEGDGIAVLIQEATIINPNDRRIQVYRDRLFPQVNINIGELLEEAGFYAQQGMIDEAVTIYEKILKVNPHNQEVISKLQDLKGTKPHVALPEVEVIRHKEEPATSFFDLGEVLKDTLIEEPLRKFTHEEEPIVKSFDDLFHEFQEGIRSQLSTEDYETHYNLGIAYKEMGLYQEAIEEFKLCMPGEQRFIDASFMIALCHKELNEYSQAVEVLERATTSLQYNDQRNLVVKYELGELLEMLGKKEDALRVFSDIHDTDATYRDVSEKVLRLQKGA</sequence>
<dbReference type="PANTHER" id="PTHR45586:SF1">
    <property type="entry name" value="LIPOPOLYSACCHARIDE ASSEMBLY PROTEIN B"/>
    <property type="match status" value="1"/>
</dbReference>
<dbReference type="Pfam" id="PF13432">
    <property type="entry name" value="TPR_16"/>
    <property type="match status" value="1"/>
</dbReference>
<dbReference type="Pfam" id="PF13174">
    <property type="entry name" value="TPR_6"/>
    <property type="match status" value="1"/>
</dbReference>
<evidence type="ECO:0008006" key="5">
    <source>
        <dbReference type="Google" id="ProtNLM"/>
    </source>
</evidence>
<feature type="repeat" description="TPR" evidence="3">
    <location>
        <begin position="171"/>
        <end position="204"/>
    </location>
</feature>
<organism evidence="4">
    <name type="scientific">uncultured Nitrospirae bacterium Rifle_16ft_4_minimus_38035</name>
    <dbReference type="NCBI Taxonomy" id="1665130"/>
    <lineage>
        <taxon>Bacteria</taxon>
        <taxon>Pseudomonadati</taxon>
        <taxon>Nitrospirota</taxon>
        <taxon>environmental samples</taxon>
    </lineage>
</organism>
<keyword evidence="2 3" id="KW-0802">TPR repeat</keyword>
<accession>A0A0H4TAD3</accession>